<name>A0ABS2N176_9BACI</name>
<evidence type="ECO:0000313" key="3">
    <source>
        <dbReference type="Proteomes" id="UP001296943"/>
    </source>
</evidence>
<evidence type="ECO:0000256" key="1">
    <source>
        <dbReference type="SAM" id="Phobius"/>
    </source>
</evidence>
<sequence length="204" mass="23367">MYKASEWVMRLAYLNLLWLLFTVIGVGIIGFFPATVAMFTIVRHWIIGNTDIPILKTYWQSFKGSLVKANLLGFISVIGGVVLYLDYTFIKDINGTLGMVAFLLFLTTSFYYLMIVFFVIPVYVHYDIKLFECLKYAFIIGASYPLRTIYITVASFVIYYLTASFPVLFLFFSGSLLSLLIMRFAYVAFEKIELKNNNKLAKAA</sequence>
<dbReference type="EMBL" id="JAFBDR010000012">
    <property type="protein sequence ID" value="MBM7571859.1"/>
    <property type="molecule type" value="Genomic_DNA"/>
</dbReference>
<accession>A0ABS2N176</accession>
<feature type="transmembrane region" description="Helical" evidence="1">
    <location>
        <begin position="16"/>
        <end position="46"/>
    </location>
</feature>
<evidence type="ECO:0000313" key="2">
    <source>
        <dbReference type="EMBL" id="MBM7571859.1"/>
    </source>
</evidence>
<keyword evidence="1" id="KW-0472">Membrane</keyword>
<gene>
    <name evidence="2" type="ORF">JOC48_002360</name>
</gene>
<feature type="transmembrane region" description="Helical" evidence="1">
    <location>
        <begin position="136"/>
        <end position="161"/>
    </location>
</feature>
<comment type="caution">
    <text evidence="2">The sequence shown here is derived from an EMBL/GenBank/DDBJ whole genome shotgun (WGS) entry which is preliminary data.</text>
</comment>
<proteinExistence type="predicted"/>
<feature type="transmembrane region" description="Helical" evidence="1">
    <location>
        <begin position="66"/>
        <end position="85"/>
    </location>
</feature>
<organism evidence="2 3">
    <name type="scientific">Aquibacillus albus</name>
    <dbReference type="NCBI Taxonomy" id="1168171"/>
    <lineage>
        <taxon>Bacteria</taxon>
        <taxon>Bacillati</taxon>
        <taxon>Bacillota</taxon>
        <taxon>Bacilli</taxon>
        <taxon>Bacillales</taxon>
        <taxon>Bacillaceae</taxon>
        <taxon>Aquibacillus</taxon>
    </lineage>
</organism>
<keyword evidence="3" id="KW-1185">Reference proteome</keyword>
<dbReference type="Proteomes" id="UP001296943">
    <property type="component" value="Unassembled WGS sequence"/>
</dbReference>
<protein>
    <submittedName>
        <fullName evidence="2">Membrane protein YesL</fullName>
    </submittedName>
</protein>
<keyword evidence="1" id="KW-0812">Transmembrane</keyword>
<reference evidence="2 3" key="1">
    <citation type="submission" date="2021-01" db="EMBL/GenBank/DDBJ databases">
        <title>Genomic Encyclopedia of Type Strains, Phase IV (KMG-IV): sequencing the most valuable type-strain genomes for metagenomic binning, comparative biology and taxonomic classification.</title>
        <authorList>
            <person name="Goeker M."/>
        </authorList>
    </citation>
    <scope>NUCLEOTIDE SEQUENCE [LARGE SCALE GENOMIC DNA]</scope>
    <source>
        <strain evidence="2 3">DSM 23711</strain>
    </source>
</reference>
<keyword evidence="1" id="KW-1133">Transmembrane helix</keyword>
<feature type="transmembrane region" description="Helical" evidence="1">
    <location>
        <begin position="167"/>
        <end position="189"/>
    </location>
</feature>
<dbReference type="RefSeq" id="WP_204499839.1">
    <property type="nucleotide sequence ID" value="NZ_JAFBDR010000012.1"/>
</dbReference>
<dbReference type="Pfam" id="PF04854">
    <property type="entry name" value="DUF624"/>
    <property type="match status" value="1"/>
</dbReference>
<dbReference type="InterPro" id="IPR006938">
    <property type="entry name" value="DUF624"/>
</dbReference>
<feature type="transmembrane region" description="Helical" evidence="1">
    <location>
        <begin position="97"/>
        <end position="124"/>
    </location>
</feature>